<dbReference type="EMBL" id="CP066831">
    <property type="protein sequence ID" value="QQM41971.1"/>
    <property type="molecule type" value="Genomic_DNA"/>
</dbReference>
<sequence>MRWILLGALLGLLLLWPSLLTVLAAAVAWVISKPVIVAFALGLAARPHLPRMRRWAR</sequence>
<gene>
    <name evidence="1" type="ORF">JEQ17_22685</name>
</gene>
<accession>A0A7T7I6M2</accession>
<name>A0A7T7I6M2_9ACTN</name>
<reference evidence="1 2" key="1">
    <citation type="submission" date="2020-12" db="EMBL/GenBank/DDBJ databases">
        <title>A novel species.</title>
        <authorList>
            <person name="Li K."/>
        </authorList>
    </citation>
    <scope>NUCLEOTIDE SEQUENCE [LARGE SCALE GENOMIC DNA]</scope>
    <source>
        <strain evidence="1 2">ZYC-3</strain>
    </source>
</reference>
<organism evidence="1 2">
    <name type="scientific">Streptomyces liliifuscus</name>
    <dbReference type="NCBI Taxonomy" id="2797636"/>
    <lineage>
        <taxon>Bacteria</taxon>
        <taxon>Bacillati</taxon>
        <taxon>Actinomycetota</taxon>
        <taxon>Actinomycetes</taxon>
        <taxon>Kitasatosporales</taxon>
        <taxon>Streptomycetaceae</taxon>
        <taxon>Streptomyces</taxon>
    </lineage>
</organism>
<dbReference type="AlphaFoldDB" id="A0A7T7I6M2"/>
<dbReference type="RefSeq" id="WP_200396929.1">
    <property type="nucleotide sequence ID" value="NZ_CP066831.1"/>
</dbReference>
<protein>
    <submittedName>
        <fullName evidence="1">Uncharacterized protein</fullName>
    </submittedName>
</protein>
<proteinExistence type="predicted"/>
<evidence type="ECO:0000313" key="2">
    <source>
        <dbReference type="Proteomes" id="UP000595636"/>
    </source>
</evidence>
<dbReference type="Proteomes" id="UP000595636">
    <property type="component" value="Chromosome"/>
</dbReference>
<evidence type="ECO:0000313" key="1">
    <source>
        <dbReference type="EMBL" id="QQM41971.1"/>
    </source>
</evidence>
<dbReference type="KEGG" id="slf:JEQ17_22685"/>
<keyword evidence="2" id="KW-1185">Reference proteome</keyword>